<evidence type="ECO:0000256" key="2">
    <source>
        <dbReference type="SAM" id="MobiDB-lite"/>
    </source>
</evidence>
<accession>A0A381UVT7</accession>
<protein>
    <submittedName>
        <fullName evidence="4">Uncharacterized protein</fullName>
    </submittedName>
</protein>
<evidence type="ECO:0000256" key="3">
    <source>
        <dbReference type="SAM" id="Phobius"/>
    </source>
</evidence>
<sequence>MAAAPKPSGGRKPGQFGTTELRLGRASGIGEFFDVLEDATAKRMERMAKGYLHAITASALSPLPTFAQASIYDAITDPFGGGKDSAQESTRTAEREPNLDKLYNVPLPVITQGGEEHGTAQKVATAIGIGGTRVPLWQSNLEKLFKVPLLITEKKDTLKLIETERESEPEKVKDEEKSKFSMKEFFGGLFGGIIDIGAWILKGIGTLAIAALRFTGGLGIMGLMASLLFNKEIVDLFRKAWGKESKKMGANTQWGAMIARLFGGGTKNGASFAKAAEAGLKGGAIGAAGGLVFGGLPGALVGFILGSAFFGLGAALGEAKITLGTNFIATWLEKTWEAARMEWEDAKQVGLNAELDILKKRAKEVTERIKSGKAVEGELILIQMKIKAKEKELLASRREYAEQYRDLVDNEYKEKISGIRVQKESQKRLKLLQTALSDAQKKIEEATKEGTIDDKATLLGIPMIDTNRKNIMDDLRLHLIKNIGGTDSAGVDASGEVALQLLRDNGILSNDNYMNIVDPQMLSDPAYRDKVFGALDDILQKSIRKDQKWLKGTGEGAKMYREAIKKIRETKDQSPELSNAEHNLETTVSWTKTLEDAAGPRGPEPGAGSAGQMIPIVNNNNDGSVHNNSSYVNNILQPTYFSTDNLNTRQLALS</sequence>
<feature type="region of interest" description="Disordered" evidence="2">
    <location>
        <begin position="597"/>
        <end position="621"/>
    </location>
</feature>
<proteinExistence type="predicted"/>
<feature type="compositionally biased region" description="Low complexity" evidence="2">
    <location>
        <begin position="597"/>
        <end position="611"/>
    </location>
</feature>
<feature type="transmembrane region" description="Helical" evidence="3">
    <location>
        <begin position="207"/>
        <end position="229"/>
    </location>
</feature>
<keyword evidence="3" id="KW-1133">Transmembrane helix</keyword>
<dbReference type="EMBL" id="UINC01007153">
    <property type="protein sequence ID" value="SVA31708.1"/>
    <property type="molecule type" value="Genomic_DNA"/>
</dbReference>
<evidence type="ECO:0000313" key="4">
    <source>
        <dbReference type="EMBL" id="SVA31708.1"/>
    </source>
</evidence>
<keyword evidence="1" id="KW-0175">Coiled coil</keyword>
<feature type="coiled-coil region" evidence="1">
    <location>
        <begin position="422"/>
        <end position="449"/>
    </location>
</feature>
<keyword evidence="3" id="KW-0472">Membrane</keyword>
<evidence type="ECO:0000256" key="1">
    <source>
        <dbReference type="SAM" id="Coils"/>
    </source>
</evidence>
<organism evidence="4">
    <name type="scientific">marine metagenome</name>
    <dbReference type="NCBI Taxonomy" id="408172"/>
    <lineage>
        <taxon>unclassified sequences</taxon>
        <taxon>metagenomes</taxon>
        <taxon>ecological metagenomes</taxon>
    </lineage>
</organism>
<reference evidence="4" key="1">
    <citation type="submission" date="2018-05" db="EMBL/GenBank/DDBJ databases">
        <authorList>
            <person name="Lanie J.A."/>
            <person name="Ng W.-L."/>
            <person name="Kazmierczak K.M."/>
            <person name="Andrzejewski T.M."/>
            <person name="Davidsen T.M."/>
            <person name="Wayne K.J."/>
            <person name="Tettelin H."/>
            <person name="Glass J.I."/>
            <person name="Rusch D."/>
            <person name="Podicherti R."/>
            <person name="Tsui H.-C.T."/>
            <person name="Winkler M.E."/>
        </authorList>
    </citation>
    <scope>NUCLEOTIDE SEQUENCE</scope>
</reference>
<keyword evidence="3" id="KW-0812">Transmembrane</keyword>
<dbReference type="AlphaFoldDB" id="A0A381UVT7"/>
<name>A0A381UVT7_9ZZZZ</name>
<feature type="transmembrane region" description="Helical" evidence="3">
    <location>
        <begin position="291"/>
        <end position="316"/>
    </location>
</feature>
<gene>
    <name evidence="4" type="ORF">METZ01_LOCUS84562</name>
</gene>